<gene>
    <name evidence="3" type="ORF">CEP51_016418</name>
</gene>
<evidence type="ECO:0000313" key="4">
    <source>
        <dbReference type="Proteomes" id="UP000287972"/>
    </source>
</evidence>
<evidence type="ECO:0008006" key="5">
    <source>
        <dbReference type="Google" id="ProtNLM"/>
    </source>
</evidence>
<accession>A0A428NQ88</accession>
<keyword evidence="4" id="KW-1185">Reference proteome</keyword>
<feature type="region of interest" description="Disordered" evidence="2">
    <location>
        <begin position="248"/>
        <end position="346"/>
    </location>
</feature>
<sequence>MSSTLLPTYVGYIHSTLDALIIFEACLSGARNHVPRRPQDRERQELIRSGNVFIYEEHASGIKRWTDGVSWSPSRILDNFLVYRELERPFGPGEKKRALKKPKKMSNGITKTESRCENRDDDRALIGSLVDSYDFKQSGLVKKTISITFQGVPHHLVSYYTCEDVKSGRLTCPSNHPDLRNLIPRSELLMSQNFRAPIDGTDSSTDERYQSQVLVDYGYNTSIQQVPPMMPNYHMGYYYAQGQLPPIHMQQQQQQQQHHHHQHHPHQQPPQQQHEQQQLMSPAHLQHLQQQQQQQQHQQQQQQHHHTQQQQAYVTLPPNPHLSSSFSYMPEISGIDTSNMDNSNLF</sequence>
<evidence type="ECO:0000256" key="1">
    <source>
        <dbReference type="ARBA" id="ARBA00008359"/>
    </source>
</evidence>
<name>A0A428NQ88_9HYPO</name>
<dbReference type="PANTHER" id="PTHR28027:SF2">
    <property type="entry name" value="TRANSCRIPTIONAL REGULATOR MIT1"/>
    <property type="match status" value="1"/>
</dbReference>
<dbReference type="InterPro" id="IPR018608">
    <property type="entry name" value="Gti1/Pac2"/>
</dbReference>
<feature type="compositionally biased region" description="Basic residues" evidence="2">
    <location>
        <begin position="257"/>
        <end position="266"/>
    </location>
</feature>
<evidence type="ECO:0000256" key="2">
    <source>
        <dbReference type="SAM" id="MobiDB-lite"/>
    </source>
</evidence>
<dbReference type="EMBL" id="NKCL01001144">
    <property type="protein sequence ID" value="RSL42973.1"/>
    <property type="molecule type" value="Genomic_DNA"/>
</dbReference>
<dbReference type="Pfam" id="PF09729">
    <property type="entry name" value="Gti1_Pac2"/>
    <property type="match status" value="1"/>
</dbReference>
<feature type="compositionally biased region" description="Polar residues" evidence="2">
    <location>
        <begin position="335"/>
        <end position="346"/>
    </location>
</feature>
<organism evidence="3 4">
    <name type="scientific">Fusarium floridanum</name>
    <dbReference type="NCBI Taxonomy" id="1325733"/>
    <lineage>
        <taxon>Eukaryota</taxon>
        <taxon>Fungi</taxon>
        <taxon>Dikarya</taxon>
        <taxon>Ascomycota</taxon>
        <taxon>Pezizomycotina</taxon>
        <taxon>Sordariomycetes</taxon>
        <taxon>Hypocreomycetidae</taxon>
        <taxon>Hypocreales</taxon>
        <taxon>Nectriaceae</taxon>
        <taxon>Fusarium</taxon>
        <taxon>Fusarium solani species complex</taxon>
    </lineage>
</organism>
<evidence type="ECO:0000313" key="3">
    <source>
        <dbReference type="EMBL" id="RSL42973.1"/>
    </source>
</evidence>
<comment type="similarity">
    <text evidence="1">Belongs to the MIT1/WOR1 family.</text>
</comment>
<comment type="caution">
    <text evidence="3">The sequence shown here is derived from an EMBL/GenBank/DDBJ whole genome shotgun (WGS) entry which is preliminary data.</text>
</comment>
<protein>
    <recommendedName>
        <fullName evidence="5">Global transcription regulator sge1</fullName>
    </recommendedName>
</protein>
<feature type="compositionally biased region" description="Low complexity" evidence="2">
    <location>
        <begin position="269"/>
        <end position="302"/>
    </location>
</feature>
<proteinExistence type="inferred from homology"/>
<dbReference type="PANTHER" id="PTHR28027">
    <property type="entry name" value="TRANSCRIPTIONAL REGULATOR MIT1"/>
    <property type="match status" value="1"/>
</dbReference>
<dbReference type="Proteomes" id="UP000287972">
    <property type="component" value="Unassembled WGS sequence"/>
</dbReference>
<dbReference type="AlphaFoldDB" id="A0A428NQ88"/>
<reference evidence="3 4" key="1">
    <citation type="submission" date="2017-06" db="EMBL/GenBank/DDBJ databases">
        <title>Comparative genomic analysis of Ambrosia Fusariam Clade fungi.</title>
        <authorList>
            <person name="Stajich J.E."/>
            <person name="Carrillo J."/>
            <person name="Kijimoto T."/>
            <person name="Eskalen A."/>
            <person name="O'Donnell K."/>
            <person name="Kasson M."/>
        </authorList>
    </citation>
    <scope>NUCLEOTIDE SEQUENCE [LARGE SCALE GENOMIC DNA]</scope>
    <source>
        <strain evidence="3 4">NRRL62606</strain>
    </source>
</reference>
<dbReference type="GO" id="GO:0003677">
    <property type="term" value="F:DNA binding"/>
    <property type="evidence" value="ECO:0007669"/>
    <property type="project" value="TreeGrafter"/>
</dbReference>